<dbReference type="SMART" id="SM00220">
    <property type="entry name" value="S_TKc"/>
    <property type="match status" value="1"/>
</dbReference>
<reference evidence="17 18" key="1">
    <citation type="submission" date="2016-08" db="EMBL/GenBank/DDBJ databases">
        <title>Genomes of anaerobic fungi encode conserved fungal cellulosomes for biomass hydrolysis.</title>
        <authorList>
            <consortium name="DOE Joint Genome Institute"/>
            <person name="Haitjema C.H."/>
            <person name="Gilmore S.P."/>
            <person name="Henske J.K."/>
            <person name="Solomon K.V."/>
            <person name="De Groot R."/>
            <person name="Kuo A."/>
            <person name="Mondo S.J."/>
            <person name="Salamov A.A."/>
            <person name="Labutti K."/>
            <person name="Zhao Z."/>
            <person name="Chiniquy J."/>
            <person name="Barry K."/>
            <person name="Brewer H.M."/>
            <person name="Purvine S.O."/>
            <person name="Wright A.T."/>
            <person name="Boxma B."/>
            <person name="Van Alen T."/>
            <person name="Hackstein J.H."/>
            <person name="Baker S.E."/>
            <person name="Grigoriev I.V."/>
            <person name="O'Malley M.A."/>
        </authorList>
    </citation>
    <scope>NUCLEOTIDE SEQUENCE [LARGE SCALE GENOMIC DNA]</scope>
    <source>
        <strain evidence="18">finn</strain>
    </source>
</reference>
<dbReference type="GO" id="GO:0004674">
    <property type="term" value="F:protein serine/threonine kinase activity"/>
    <property type="evidence" value="ECO:0007669"/>
    <property type="project" value="UniProtKB-KW"/>
</dbReference>
<evidence type="ECO:0000256" key="10">
    <source>
        <dbReference type="ARBA" id="ARBA00023212"/>
    </source>
</evidence>
<keyword evidence="10" id="KW-0206">Cytoskeleton</keyword>
<evidence type="ECO:0000256" key="9">
    <source>
        <dbReference type="ARBA" id="ARBA00022840"/>
    </source>
</evidence>
<evidence type="ECO:0000256" key="8">
    <source>
        <dbReference type="ARBA" id="ARBA00022777"/>
    </source>
</evidence>
<reference evidence="17 18" key="2">
    <citation type="submission" date="2016-08" db="EMBL/GenBank/DDBJ databases">
        <title>Pervasive Adenine N6-methylation of Active Genes in Fungi.</title>
        <authorList>
            <consortium name="DOE Joint Genome Institute"/>
            <person name="Mondo S.J."/>
            <person name="Dannebaum R.O."/>
            <person name="Kuo R.C."/>
            <person name="Labutti K."/>
            <person name="Haridas S."/>
            <person name="Kuo A."/>
            <person name="Salamov A."/>
            <person name="Ahrendt S.R."/>
            <person name="Lipzen A."/>
            <person name="Sullivan W."/>
            <person name="Andreopoulos W.B."/>
            <person name="Clum A."/>
            <person name="Lindquist E."/>
            <person name="Daum C."/>
            <person name="Ramamoorthy G.K."/>
            <person name="Gryganskyi A."/>
            <person name="Culley D."/>
            <person name="Magnuson J.K."/>
            <person name="James T.Y."/>
            <person name="O'Malley M.A."/>
            <person name="Stajich J.E."/>
            <person name="Spatafora J.W."/>
            <person name="Visel A."/>
            <person name="Grigoriev I.V."/>
        </authorList>
    </citation>
    <scope>NUCLEOTIDE SEQUENCE [LARGE SCALE GENOMIC DNA]</scope>
    <source>
        <strain evidence="18">finn</strain>
    </source>
</reference>
<sequence length="1064" mass="121674">MEIKSINQFQLGDCIGKGAFGSVYRALNLENGEVVAIKQLKLNKISKSELDVIMTEIDLLKKLKHPNIVKYYGFIKTKDFLNIILEYCENGSLQTIYKRFGQFPENLVAVYISQVLDGLLYLHEQGVIHRDIKGPNILTTKDGSAKLADFGVATCMGENEDKSVVGSPYWMAPEVIELNGATTASDIWSVGCTTIELLSGEPPYYNLSPMSALFRIVEDEHPPIMEGISSALKDFLLQCFQKDYNLRISAKKLLKHPWIQNARKKLNSDVENIGCWDEQINTVKKWNEALIDIEKNPVVLELPQQSNSERPIHEANFNNLLAEPENEDENWDEDFQYESMGNTEFMNKLQFPQIINNTSNKGEIKDKENTIKPKKILVDTEASIRASSISLYNCKEGVLENWDDDFDVEDEESQLCDSSVTYTITPGNYMNLKNEKELFEKKKPSIYKNENNNNNNNNNSNNKNNNKSNKNKITFNMYIEDENDNNDFEDISWTEQDDLKLEKIKTTKGFVSFSTADDDDDNDPFSDICEEFNEIELEKNIQKEKIAKLTAEIKQHIVSLSSSNIEIFTNSAQKLKTLFTEQPDLTNVLITNHFILPIIDVLEKSKSSQTICEILELVKIISLKNNEIQEHFILLGGLPLIISYAEMQYEHKIRYLASFIIQTICKNTKSVTFQTFISCRGLPALVELLGGDYVENKDLIFMTIDSIYDIFELQNSTPKSDYLQLFIKCDLIPNLLDVMNNIIVDNDIFDAEEYENKIVNIFLKFSRGDAAIKEAVATKEAIESLLKEIDKLYLRQSINILKALKNLSSDSSTLDNLFNAGIIPKLIDFINIYKNDEKYQEISNQVLNIIYNLCRINKNRQESAAKAGVVPILQEYVYNPSPLKEFALPVLCEMVHAGKVTRDILWENNVLNSYILLMKDTFWQINAIDAIFAWLLEDPLPIESVIEKQDNIEIIINAINLCCSTNSKFDTKFVNFLEILQKLMFISKTINERITIVTLEQFSTLGIQFFGKLVGKLLHPNALVKLDSLMNDSAILVKDLVTNLKNNLEEFIEEEEEVFDIDDK</sequence>
<evidence type="ECO:0000256" key="5">
    <source>
        <dbReference type="ARBA" id="ARBA00022618"/>
    </source>
</evidence>
<organism evidence="17 18">
    <name type="scientific">Piromyces finnis</name>
    <dbReference type="NCBI Taxonomy" id="1754191"/>
    <lineage>
        <taxon>Eukaryota</taxon>
        <taxon>Fungi</taxon>
        <taxon>Fungi incertae sedis</taxon>
        <taxon>Chytridiomycota</taxon>
        <taxon>Chytridiomycota incertae sedis</taxon>
        <taxon>Neocallimastigomycetes</taxon>
        <taxon>Neocallimastigales</taxon>
        <taxon>Neocallimastigaceae</taxon>
        <taxon>Piromyces</taxon>
    </lineage>
</organism>
<dbReference type="SUPFAM" id="SSF48371">
    <property type="entry name" value="ARM repeat"/>
    <property type="match status" value="1"/>
</dbReference>
<keyword evidence="7 14" id="KW-0547">Nucleotide-binding</keyword>
<keyword evidence="5" id="KW-0132">Cell division</keyword>
<dbReference type="PANTHER" id="PTHR48012:SF26">
    <property type="entry name" value="SERINE_THREONINE-PROTEIN KINASE DDB_G0283821-RELATED"/>
    <property type="match status" value="1"/>
</dbReference>
<keyword evidence="6" id="KW-0808">Transferase</keyword>
<dbReference type="PROSITE" id="PS50011">
    <property type="entry name" value="PROTEIN_KINASE_DOM"/>
    <property type="match status" value="1"/>
</dbReference>
<dbReference type="InterPro" id="IPR011009">
    <property type="entry name" value="Kinase-like_dom_sf"/>
</dbReference>
<dbReference type="GO" id="GO:0005737">
    <property type="term" value="C:cytoplasm"/>
    <property type="evidence" value="ECO:0007669"/>
    <property type="project" value="TreeGrafter"/>
</dbReference>
<dbReference type="OrthoDB" id="8693905at2759"/>
<evidence type="ECO:0000256" key="11">
    <source>
        <dbReference type="ARBA" id="ARBA00023306"/>
    </source>
</evidence>
<dbReference type="PROSITE" id="PS00108">
    <property type="entry name" value="PROTEIN_KINASE_ST"/>
    <property type="match status" value="1"/>
</dbReference>
<dbReference type="Gene3D" id="1.25.10.10">
    <property type="entry name" value="Leucine-rich Repeat Variant"/>
    <property type="match status" value="2"/>
</dbReference>
<gene>
    <name evidence="17" type="ORF">BCR36DRAFT_403306</name>
</gene>
<dbReference type="GO" id="GO:0140281">
    <property type="term" value="P:positive regulation of mitotic division septum assembly"/>
    <property type="evidence" value="ECO:0007669"/>
    <property type="project" value="EnsemblFungi"/>
</dbReference>
<dbReference type="GO" id="GO:0071957">
    <property type="term" value="C:old mitotic spindle pole body"/>
    <property type="evidence" value="ECO:0007669"/>
    <property type="project" value="EnsemblFungi"/>
</dbReference>
<dbReference type="InterPro" id="IPR000719">
    <property type="entry name" value="Prot_kinase_dom"/>
</dbReference>
<dbReference type="SUPFAM" id="SSF56112">
    <property type="entry name" value="Protein kinase-like (PK-like)"/>
    <property type="match status" value="1"/>
</dbReference>
<dbReference type="EC" id="2.7.11.1" evidence="2"/>
<keyword evidence="8 17" id="KW-0418">Kinase</keyword>
<dbReference type="FunFam" id="1.10.510.10:FF:000372">
    <property type="entry name" value="MAP3K epsilon protein kinase 1"/>
    <property type="match status" value="1"/>
</dbReference>
<dbReference type="GO" id="GO:0005524">
    <property type="term" value="F:ATP binding"/>
    <property type="evidence" value="ECO:0007669"/>
    <property type="project" value="UniProtKB-UniRule"/>
</dbReference>
<dbReference type="GO" id="GO:0035974">
    <property type="term" value="C:meiotic spindle pole body"/>
    <property type="evidence" value="ECO:0007669"/>
    <property type="project" value="EnsemblFungi"/>
</dbReference>
<evidence type="ECO:0000256" key="15">
    <source>
        <dbReference type="SAM" id="MobiDB-lite"/>
    </source>
</evidence>
<dbReference type="Pfam" id="PF00069">
    <property type="entry name" value="Pkinase"/>
    <property type="match status" value="1"/>
</dbReference>
<evidence type="ECO:0000256" key="1">
    <source>
        <dbReference type="ARBA" id="ARBA00004267"/>
    </source>
</evidence>
<evidence type="ECO:0000313" key="17">
    <source>
        <dbReference type="EMBL" id="ORX54202.1"/>
    </source>
</evidence>
<dbReference type="InterPro" id="IPR008271">
    <property type="entry name" value="Ser/Thr_kinase_AS"/>
</dbReference>
<comment type="catalytic activity">
    <reaction evidence="13">
        <text>L-seryl-[protein] + ATP = O-phospho-L-seryl-[protein] + ADP + H(+)</text>
        <dbReference type="Rhea" id="RHEA:17989"/>
        <dbReference type="Rhea" id="RHEA-COMP:9863"/>
        <dbReference type="Rhea" id="RHEA-COMP:11604"/>
        <dbReference type="ChEBI" id="CHEBI:15378"/>
        <dbReference type="ChEBI" id="CHEBI:29999"/>
        <dbReference type="ChEBI" id="CHEBI:30616"/>
        <dbReference type="ChEBI" id="CHEBI:83421"/>
        <dbReference type="ChEBI" id="CHEBI:456216"/>
        <dbReference type="EC" id="2.7.11.1"/>
    </reaction>
</comment>
<dbReference type="PANTHER" id="PTHR48012">
    <property type="entry name" value="STERILE20-LIKE KINASE, ISOFORM B-RELATED"/>
    <property type="match status" value="1"/>
</dbReference>
<dbReference type="CDD" id="cd06627">
    <property type="entry name" value="STKc_Cdc7_like"/>
    <property type="match status" value="1"/>
</dbReference>
<dbReference type="GO" id="GO:0071958">
    <property type="term" value="C:new mitotic spindle pole body"/>
    <property type="evidence" value="ECO:0007669"/>
    <property type="project" value="EnsemblFungi"/>
</dbReference>
<proteinExistence type="predicted"/>
<evidence type="ECO:0000256" key="13">
    <source>
        <dbReference type="ARBA" id="ARBA00048679"/>
    </source>
</evidence>
<dbReference type="PROSITE" id="PS00107">
    <property type="entry name" value="PROTEIN_KINASE_ATP"/>
    <property type="match status" value="1"/>
</dbReference>
<dbReference type="GO" id="GO:0051301">
    <property type="term" value="P:cell division"/>
    <property type="evidence" value="ECO:0007669"/>
    <property type="project" value="UniProtKB-KW"/>
</dbReference>
<evidence type="ECO:0000313" key="18">
    <source>
        <dbReference type="Proteomes" id="UP000193719"/>
    </source>
</evidence>
<keyword evidence="11" id="KW-0131">Cell cycle</keyword>
<feature type="binding site" evidence="14">
    <location>
        <position position="38"/>
    </location>
    <ligand>
        <name>ATP</name>
        <dbReference type="ChEBI" id="CHEBI:30616"/>
    </ligand>
</feature>
<keyword evidence="9 14" id="KW-0067">ATP-binding</keyword>
<comment type="subcellular location">
    <subcellularLocation>
        <location evidence="1">Cytoplasm</location>
        <location evidence="1">Cytoskeleton</location>
        <location evidence="1">Microtubule organizing center</location>
    </subcellularLocation>
</comment>
<dbReference type="Gene3D" id="1.10.510.10">
    <property type="entry name" value="Transferase(Phosphotransferase) domain 1"/>
    <property type="match status" value="1"/>
</dbReference>
<name>A0A1Y1VFH7_9FUNG</name>
<dbReference type="STRING" id="1754191.A0A1Y1VFH7"/>
<dbReference type="FunFam" id="3.30.200.20:FF:000042">
    <property type="entry name" value="Aurora kinase A"/>
    <property type="match status" value="1"/>
</dbReference>
<accession>A0A1Y1VFH7</accession>
<dbReference type="InterPro" id="IPR050629">
    <property type="entry name" value="STE20/SPS1-PAK"/>
</dbReference>
<protein>
    <recommendedName>
        <fullName evidence="2">non-specific serine/threonine protein kinase</fullName>
        <ecNumber evidence="2">2.7.11.1</ecNumber>
    </recommendedName>
</protein>
<dbReference type="EMBL" id="MCFH01000011">
    <property type="protein sequence ID" value="ORX54202.1"/>
    <property type="molecule type" value="Genomic_DNA"/>
</dbReference>
<evidence type="ECO:0000256" key="12">
    <source>
        <dbReference type="ARBA" id="ARBA00047899"/>
    </source>
</evidence>
<keyword evidence="3" id="KW-0963">Cytoplasm</keyword>
<dbReference type="AlphaFoldDB" id="A0A1Y1VFH7"/>
<evidence type="ECO:0000256" key="6">
    <source>
        <dbReference type="ARBA" id="ARBA00022679"/>
    </source>
</evidence>
<dbReference type="InterPro" id="IPR016024">
    <property type="entry name" value="ARM-type_fold"/>
</dbReference>
<comment type="catalytic activity">
    <reaction evidence="12">
        <text>L-threonyl-[protein] + ATP = O-phospho-L-threonyl-[protein] + ADP + H(+)</text>
        <dbReference type="Rhea" id="RHEA:46608"/>
        <dbReference type="Rhea" id="RHEA-COMP:11060"/>
        <dbReference type="Rhea" id="RHEA-COMP:11605"/>
        <dbReference type="ChEBI" id="CHEBI:15378"/>
        <dbReference type="ChEBI" id="CHEBI:30013"/>
        <dbReference type="ChEBI" id="CHEBI:30616"/>
        <dbReference type="ChEBI" id="CHEBI:61977"/>
        <dbReference type="ChEBI" id="CHEBI:456216"/>
        <dbReference type="EC" id="2.7.11.1"/>
    </reaction>
</comment>
<dbReference type="GO" id="GO:0031028">
    <property type="term" value="P:septation initiation signaling"/>
    <property type="evidence" value="ECO:0007669"/>
    <property type="project" value="EnsemblFungi"/>
</dbReference>
<feature type="region of interest" description="Disordered" evidence="15">
    <location>
        <begin position="446"/>
        <end position="470"/>
    </location>
</feature>
<dbReference type="InterPro" id="IPR017441">
    <property type="entry name" value="Protein_kinase_ATP_BS"/>
</dbReference>
<keyword evidence="18" id="KW-1185">Reference proteome</keyword>
<evidence type="ECO:0000256" key="2">
    <source>
        <dbReference type="ARBA" id="ARBA00012513"/>
    </source>
</evidence>
<evidence type="ECO:0000256" key="4">
    <source>
        <dbReference type="ARBA" id="ARBA00022527"/>
    </source>
</evidence>
<dbReference type="Proteomes" id="UP000193719">
    <property type="component" value="Unassembled WGS sequence"/>
</dbReference>
<comment type="caution">
    <text evidence="17">The sequence shown here is derived from an EMBL/GenBank/DDBJ whole genome shotgun (WGS) entry which is preliminary data.</text>
</comment>
<evidence type="ECO:0000259" key="16">
    <source>
        <dbReference type="PROSITE" id="PS50011"/>
    </source>
</evidence>
<evidence type="ECO:0000256" key="14">
    <source>
        <dbReference type="PROSITE-ProRule" id="PRU10141"/>
    </source>
</evidence>
<feature type="domain" description="Protein kinase" evidence="16">
    <location>
        <begin position="9"/>
        <end position="259"/>
    </location>
</feature>
<dbReference type="InterPro" id="IPR011989">
    <property type="entry name" value="ARM-like"/>
</dbReference>
<evidence type="ECO:0000256" key="3">
    <source>
        <dbReference type="ARBA" id="ARBA00022490"/>
    </source>
</evidence>
<evidence type="ECO:0000256" key="7">
    <source>
        <dbReference type="ARBA" id="ARBA00022741"/>
    </source>
</evidence>
<keyword evidence="4" id="KW-0723">Serine/threonine-protein kinase</keyword>
<feature type="compositionally biased region" description="Low complexity" evidence="15">
    <location>
        <begin position="448"/>
        <end position="470"/>
    </location>
</feature>